<evidence type="ECO:0000313" key="3">
    <source>
        <dbReference type="EMBL" id="MBH9551553.1"/>
    </source>
</evidence>
<dbReference type="InterPro" id="IPR036249">
    <property type="entry name" value="Thioredoxin-like_sf"/>
</dbReference>
<proteinExistence type="predicted"/>
<protein>
    <submittedName>
        <fullName evidence="3">Glutathione S-transferase N-terminal domain-containing protein</fullName>
    </submittedName>
</protein>
<dbReference type="Pfam" id="PF13417">
    <property type="entry name" value="GST_N_3"/>
    <property type="match status" value="1"/>
</dbReference>
<dbReference type="PROSITE" id="PS50404">
    <property type="entry name" value="GST_NTER"/>
    <property type="match status" value="1"/>
</dbReference>
<dbReference type="InterPro" id="IPR036282">
    <property type="entry name" value="Glutathione-S-Trfase_C_sf"/>
</dbReference>
<organism evidence="3 4">
    <name type="scientific">Inhella gelatinilytica</name>
    <dbReference type="NCBI Taxonomy" id="2795030"/>
    <lineage>
        <taxon>Bacteria</taxon>
        <taxon>Pseudomonadati</taxon>
        <taxon>Pseudomonadota</taxon>
        <taxon>Betaproteobacteria</taxon>
        <taxon>Burkholderiales</taxon>
        <taxon>Sphaerotilaceae</taxon>
        <taxon>Inhella</taxon>
    </lineage>
</organism>
<dbReference type="AlphaFoldDB" id="A0A931N9N5"/>
<name>A0A931N9N5_9BURK</name>
<feature type="domain" description="GST N-terminal" evidence="1">
    <location>
        <begin position="1"/>
        <end position="82"/>
    </location>
</feature>
<dbReference type="EMBL" id="JAEDAL010000001">
    <property type="protein sequence ID" value="MBH9551553.1"/>
    <property type="molecule type" value="Genomic_DNA"/>
</dbReference>
<dbReference type="InterPro" id="IPR040079">
    <property type="entry name" value="Glutathione_S-Trfase"/>
</dbReference>
<dbReference type="SUPFAM" id="SSF52833">
    <property type="entry name" value="Thioredoxin-like"/>
    <property type="match status" value="1"/>
</dbReference>
<dbReference type="SUPFAM" id="SSF47616">
    <property type="entry name" value="GST C-terminal domain-like"/>
    <property type="match status" value="1"/>
</dbReference>
<dbReference type="Proteomes" id="UP000620139">
    <property type="component" value="Unassembled WGS sequence"/>
</dbReference>
<dbReference type="Pfam" id="PF13410">
    <property type="entry name" value="GST_C_2"/>
    <property type="match status" value="1"/>
</dbReference>
<dbReference type="Gene3D" id="3.40.30.10">
    <property type="entry name" value="Glutaredoxin"/>
    <property type="match status" value="1"/>
</dbReference>
<accession>A0A931N9N5</accession>
<gene>
    <name evidence="3" type="ORF">I7X43_01720</name>
</gene>
<dbReference type="SFLD" id="SFLDG00358">
    <property type="entry name" value="Main_(cytGST)"/>
    <property type="match status" value="1"/>
</dbReference>
<dbReference type="PROSITE" id="PS50405">
    <property type="entry name" value="GST_CTER"/>
    <property type="match status" value="1"/>
</dbReference>
<keyword evidence="4" id="KW-1185">Reference proteome</keyword>
<dbReference type="SFLD" id="SFLDS00019">
    <property type="entry name" value="Glutathione_Transferase_(cytos"/>
    <property type="match status" value="1"/>
</dbReference>
<evidence type="ECO:0000259" key="1">
    <source>
        <dbReference type="PROSITE" id="PS50404"/>
    </source>
</evidence>
<dbReference type="PANTHER" id="PTHR44051:SF8">
    <property type="entry name" value="GLUTATHIONE S-TRANSFERASE GSTA"/>
    <property type="match status" value="1"/>
</dbReference>
<dbReference type="InterPro" id="IPR010987">
    <property type="entry name" value="Glutathione-S-Trfase_C-like"/>
</dbReference>
<reference evidence="3" key="1">
    <citation type="submission" date="2020-12" db="EMBL/GenBank/DDBJ databases">
        <title>The genome sequence of Inhella sp. 4Y17.</title>
        <authorList>
            <person name="Liu Y."/>
        </authorList>
    </citation>
    <scope>NUCLEOTIDE SEQUENCE</scope>
    <source>
        <strain evidence="3">4Y10</strain>
    </source>
</reference>
<dbReference type="CDD" id="cd03205">
    <property type="entry name" value="GST_C_6"/>
    <property type="match status" value="1"/>
</dbReference>
<feature type="domain" description="GST C-terminal" evidence="2">
    <location>
        <begin position="87"/>
        <end position="211"/>
    </location>
</feature>
<dbReference type="PANTHER" id="PTHR44051">
    <property type="entry name" value="GLUTATHIONE S-TRANSFERASE-RELATED"/>
    <property type="match status" value="1"/>
</dbReference>
<dbReference type="Gene3D" id="1.20.1050.10">
    <property type="match status" value="1"/>
</dbReference>
<evidence type="ECO:0000259" key="2">
    <source>
        <dbReference type="PROSITE" id="PS50405"/>
    </source>
</evidence>
<evidence type="ECO:0000313" key="4">
    <source>
        <dbReference type="Proteomes" id="UP000620139"/>
    </source>
</evidence>
<dbReference type="RefSeq" id="WP_198099161.1">
    <property type="nucleotide sequence ID" value="NZ_JAEDAL010000001.1"/>
</dbReference>
<dbReference type="CDD" id="cd03049">
    <property type="entry name" value="GST_N_3"/>
    <property type="match status" value="1"/>
</dbReference>
<dbReference type="InterPro" id="IPR004045">
    <property type="entry name" value="Glutathione_S-Trfase_N"/>
</dbReference>
<sequence length="211" mass="23540">MKLIGSTTSPFVRKVRIVLAEKKLDYQFVLEDVWARDDILQVNPLGKVPALVMEGGHDSITGSMFDSRVIVEYLDTLSPVGKLIPEKGRERAEVRTWEALADGVLDAAVLVRLEQTWTGRPPEQRSEAWCERQLSKVHAGLQAMDAALGDKPWCANSHFTLADIAVGCCLDWLRFRFPHLDWATDHPNLARHAEKLAQRPSFSATAPVVTA</sequence>
<comment type="caution">
    <text evidence="3">The sequence shown here is derived from an EMBL/GenBank/DDBJ whole genome shotgun (WGS) entry which is preliminary data.</text>
</comment>